<sequence length="598" mass="63437">MSEKTIRIGCGAGFWGDSAEGPRQLVASGEIDYLVLDYLAEITMSLLAKARSKKPELGYATDFPMVVGKLAPHLKKQGIKVVTNAGGVNPQACKAAIEAQLAEAGIDLTVGIVTGDDLSPHLDALRDTKEMFNGASFPVKPWSANAYLGAFPVAAALDAGADIVITGRCVDSAVVLGPLIHEFGWQADDYDKLAAGSLCGHVLECGAQATGGITTDWQLVADDWDNMGFPIASCVADGSFVLSKPAGTGGRIVPHTTAEQIVYEIGDPGSYLLPDVTCDFRDIQLESVGEQQVRVSGARGRAPSDQYKASVTYQDGFRATAMMMIGGRDAATRAEKVAEAILKRCRRLFGERGLSDFDRSSIEVLGTETNWGAQARARGTREVVLKLAVQHQDKAALELFGRECIPPATAMAQSITGFAGGRPAPTPLVRLFSCLVPKTLLSVGVEVGDKTIDYRAPALGGTVAAAPPSSAAKDSLSDGEIEVPLIKLAYGRSGDKGNAANIGVMARRPEFIPVLRGQLTADAVKTYFAHFSEGPVERFEWPGLDGFNFLLHEVLGGGGIASLRHDPQGKMLAQILMDFPLKVPQRWVNEGLLSLDPA</sequence>
<dbReference type="EMBL" id="AQQV01000001">
    <property type="protein sequence ID" value="ORE88496.1"/>
    <property type="molecule type" value="Genomic_DNA"/>
</dbReference>
<dbReference type="AlphaFoldDB" id="A0A1Y1SFR6"/>
<evidence type="ECO:0000259" key="2">
    <source>
        <dbReference type="Pfam" id="PF23544"/>
    </source>
</evidence>
<dbReference type="PANTHER" id="PTHR47708">
    <property type="match status" value="1"/>
</dbReference>
<evidence type="ECO:0008006" key="5">
    <source>
        <dbReference type="Google" id="ProtNLM"/>
    </source>
</evidence>
<accession>A0A1Y1SFR6</accession>
<dbReference type="OrthoDB" id="9763456at2"/>
<feature type="domain" description="Acyclic terpene utilisation N-terminal" evidence="1">
    <location>
        <begin position="6"/>
        <end position="445"/>
    </location>
</feature>
<reference evidence="3 4" key="1">
    <citation type="submission" date="2013-04" db="EMBL/GenBank/DDBJ databases">
        <title>Oceanococcus atlanticus 22II-S10r2 Genome Sequencing.</title>
        <authorList>
            <person name="Lai Q."/>
            <person name="Li G."/>
            <person name="Shao Z."/>
        </authorList>
    </citation>
    <scope>NUCLEOTIDE SEQUENCE [LARGE SCALE GENOMIC DNA]</scope>
    <source>
        <strain evidence="3 4">22II-S10r2</strain>
    </source>
</reference>
<comment type="caution">
    <text evidence="3">The sequence shown here is derived from an EMBL/GenBank/DDBJ whole genome shotgun (WGS) entry which is preliminary data.</text>
</comment>
<dbReference type="PANTHER" id="PTHR47708:SF2">
    <property type="entry name" value="SI:CH73-132F6.5"/>
    <property type="match status" value="1"/>
</dbReference>
<dbReference type="Pfam" id="PF07287">
    <property type="entry name" value="AtuA"/>
    <property type="match status" value="1"/>
</dbReference>
<evidence type="ECO:0000313" key="4">
    <source>
        <dbReference type="Proteomes" id="UP000192342"/>
    </source>
</evidence>
<organism evidence="3 4">
    <name type="scientific">Oceanococcus atlanticus</name>
    <dbReference type="NCBI Taxonomy" id="1317117"/>
    <lineage>
        <taxon>Bacteria</taxon>
        <taxon>Pseudomonadati</taxon>
        <taxon>Pseudomonadota</taxon>
        <taxon>Gammaproteobacteria</taxon>
        <taxon>Chromatiales</taxon>
        <taxon>Oceanococcaceae</taxon>
        <taxon>Oceanococcus</taxon>
    </lineage>
</organism>
<feature type="domain" description="AtuA-like ferredoxin-fold" evidence="2">
    <location>
        <begin position="483"/>
        <end position="581"/>
    </location>
</feature>
<dbReference type="InterPro" id="IPR010839">
    <property type="entry name" value="AtuA_N"/>
</dbReference>
<dbReference type="Proteomes" id="UP000192342">
    <property type="component" value="Unassembled WGS sequence"/>
</dbReference>
<dbReference type="RefSeq" id="WP_083559130.1">
    <property type="nucleotide sequence ID" value="NZ_AQQV01000001.1"/>
</dbReference>
<keyword evidence="4" id="KW-1185">Reference proteome</keyword>
<protein>
    <recommendedName>
        <fullName evidence="5">Terpene utilization protein AtuA</fullName>
    </recommendedName>
</protein>
<dbReference type="Pfam" id="PF23544">
    <property type="entry name" value="AtuA_ferredoxin"/>
    <property type="match status" value="1"/>
</dbReference>
<evidence type="ECO:0000259" key="1">
    <source>
        <dbReference type="Pfam" id="PF07287"/>
    </source>
</evidence>
<evidence type="ECO:0000313" key="3">
    <source>
        <dbReference type="EMBL" id="ORE88496.1"/>
    </source>
</evidence>
<gene>
    <name evidence="3" type="ORF">ATO7_01435</name>
</gene>
<dbReference type="STRING" id="1317117.ATO7_01435"/>
<dbReference type="InterPro" id="IPR056362">
    <property type="entry name" value="AtuA-like_ferredoxin_dom"/>
</dbReference>
<proteinExistence type="predicted"/>
<name>A0A1Y1SFR6_9GAMM</name>